<feature type="compositionally biased region" description="Basic and acidic residues" evidence="3">
    <location>
        <begin position="296"/>
        <end position="315"/>
    </location>
</feature>
<dbReference type="Proteomes" id="UP000189274">
    <property type="component" value="Unassembled WGS sequence"/>
</dbReference>
<dbReference type="AlphaFoldDB" id="A0A1V2LLY3"/>
<gene>
    <name evidence="5" type="ORF">BOH78_2614</name>
</gene>
<dbReference type="PANTHER" id="PTHR10026">
    <property type="entry name" value="CYCLIN"/>
    <property type="match status" value="1"/>
</dbReference>
<feature type="domain" description="Cyclin-like" evidence="4">
    <location>
        <begin position="98"/>
        <end position="180"/>
    </location>
</feature>
<dbReference type="InterPro" id="IPR031658">
    <property type="entry name" value="Cyclin_C_2"/>
</dbReference>
<feature type="region of interest" description="Disordered" evidence="3">
    <location>
        <begin position="276"/>
        <end position="315"/>
    </location>
</feature>
<dbReference type="InterPro" id="IPR013763">
    <property type="entry name" value="Cyclin-like_dom"/>
</dbReference>
<keyword evidence="1 2" id="KW-0195">Cyclin</keyword>
<dbReference type="CDD" id="cd20524">
    <property type="entry name" value="CYCLIN_CCNH_rpt1"/>
    <property type="match status" value="1"/>
</dbReference>
<dbReference type="CDD" id="cd20525">
    <property type="entry name" value="CYCLIN_CCNH_rpt2"/>
    <property type="match status" value="1"/>
</dbReference>
<reference evidence="6" key="1">
    <citation type="journal article" date="2017" name="Genome Announc.">
        <title>Genome sequences of Cyberlindnera fabianii 65, Pichia kudriavzevii 129, and Saccharomyces cerevisiae 131 isolated from fermented masau fruits in Zimbabwe.</title>
        <authorList>
            <person name="van Rijswijck I.M.H."/>
            <person name="Derks M.F.L."/>
            <person name="Abee T."/>
            <person name="de Ridder D."/>
            <person name="Smid E.J."/>
        </authorList>
    </citation>
    <scope>NUCLEOTIDE SEQUENCE [LARGE SCALE GENOMIC DNA]</scope>
    <source>
        <strain evidence="6">129</strain>
    </source>
</reference>
<sequence length="408" mass="47343">MSEEKQLTLPMHGVADSPPERITNDELYRRSTQFRFWSFTKAQLQDLRTQVNLQGQTKFKKKISELPEQDELIKQYVTEKFTPISVKEERNIVVYYARKCSDLSNFFKFSTQVRFTAISYLFKFYLVHSIMDYYPQQIMYTCLFLSAKSENNFIGIGNFSKAIPKTTPESILKYEYLILDTLRFSLTCHHPTKPLHGFFLDIQNVLSKLDFSRLGKDYDSAKSVINQGIFTDAQFHYTPPQIALAALYIVDDVVCTRYLMRKFGVKRKQMEALLNGNETEVSTETPEAQPNLENGEGIKDTGNDEEKEEKEKEELTPIQHFERIINIVKECAKVLKEKIDPTIQEAKVISIRTHFCIDPVKYFKKITRDSTPTGKPEGTQLPPKDNPLKREAEIPNLEESDPKRIKTE</sequence>
<dbReference type="GO" id="GO:0016538">
    <property type="term" value="F:cyclin-dependent protein serine/threonine kinase regulator activity"/>
    <property type="evidence" value="ECO:0007669"/>
    <property type="project" value="InterPro"/>
</dbReference>
<name>A0A1V2LLY3_PICKU</name>
<accession>A0A1V2LLY3</accession>
<evidence type="ECO:0000259" key="4">
    <source>
        <dbReference type="SMART" id="SM00385"/>
    </source>
</evidence>
<dbReference type="InterPro" id="IPR043198">
    <property type="entry name" value="Cyclin/Ssn8"/>
</dbReference>
<evidence type="ECO:0000256" key="3">
    <source>
        <dbReference type="SAM" id="MobiDB-lite"/>
    </source>
</evidence>
<feature type="region of interest" description="Disordered" evidence="3">
    <location>
        <begin position="1"/>
        <end position="21"/>
    </location>
</feature>
<protein>
    <submittedName>
        <fullName evidence="5">Cyclin CCL1</fullName>
    </submittedName>
</protein>
<comment type="caution">
    <text evidence="5">The sequence shown here is derived from an EMBL/GenBank/DDBJ whole genome shotgun (WGS) entry which is preliminary data.</text>
</comment>
<dbReference type="VEuPathDB" id="FungiDB:C5L36_0B06580"/>
<dbReference type="EMBL" id="MQVM01000011">
    <property type="protein sequence ID" value="ONH74102.1"/>
    <property type="molecule type" value="Genomic_DNA"/>
</dbReference>
<dbReference type="SUPFAM" id="SSF47954">
    <property type="entry name" value="Cyclin-like"/>
    <property type="match status" value="2"/>
</dbReference>
<feature type="region of interest" description="Disordered" evidence="3">
    <location>
        <begin position="367"/>
        <end position="408"/>
    </location>
</feature>
<feature type="compositionally biased region" description="Polar residues" evidence="3">
    <location>
        <begin position="276"/>
        <end position="292"/>
    </location>
</feature>
<comment type="similarity">
    <text evidence="2">Belongs to the cyclin family.</text>
</comment>
<dbReference type="InterPro" id="IPR036915">
    <property type="entry name" value="Cyclin-like_sf"/>
</dbReference>
<dbReference type="GO" id="GO:0006357">
    <property type="term" value="P:regulation of transcription by RNA polymerase II"/>
    <property type="evidence" value="ECO:0007669"/>
    <property type="project" value="InterPro"/>
</dbReference>
<evidence type="ECO:0000256" key="1">
    <source>
        <dbReference type="ARBA" id="ARBA00023127"/>
    </source>
</evidence>
<dbReference type="InterPro" id="IPR006671">
    <property type="entry name" value="Cyclin_N"/>
</dbReference>
<evidence type="ECO:0000313" key="6">
    <source>
        <dbReference type="Proteomes" id="UP000189274"/>
    </source>
</evidence>
<organism evidence="5 6">
    <name type="scientific">Pichia kudriavzevii</name>
    <name type="common">Yeast</name>
    <name type="synonym">Issatchenkia orientalis</name>
    <dbReference type="NCBI Taxonomy" id="4909"/>
    <lineage>
        <taxon>Eukaryota</taxon>
        <taxon>Fungi</taxon>
        <taxon>Dikarya</taxon>
        <taxon>Ascomycota</taxon>
        <taxon>Saccharomycotina</taxon>
        <taxon>Pichiomycetes</taxon>
        <taxon>Pichiales</taxon>
        <taxon>Pichiaceae</taxon>
        <taxon>Pichia</taxon>
    </lineage>
</organism>
<dbReference type="Gene3D" id="1.10.472.10">
    <property type="entry name" value="Cyclin-like"/>
    <property type="match status" value="2"/>
</dbReference>
<dbReference type="Pfam" id="PF16899">
    <property type="entry name" value="Cyclin_C_2"/>
    <property type="match status" value="1"/>
</dbReference>
<dbReference type="Pfam" id="PF00134">
    <property type="entry name" value="Cyclin_N"/>
    <property type="match status" value="1"/>
</dbReference>
<dbReference type="SMART" id="SM00385">
    <property type="entry name" value="CYCLIN"/>
    <property type="match status" value="1"/>
</dbReference>
<evidence type="ECO:0000256" key="2">
    <source>
        <dbReference type="RuleBase" id="RU000383"/>
    </source>
</evidence>
<evidence type="ECO:0000313" key="5">
    <source>
        <dbReference type="EMBL" id="ONH74102.1"/>
    </source>
</evidence>
<proteinExistence type="inferred from homology"/>